<gene>
    <name evidence="3" type="ORF">ABB28_15010</name>
</gene>
<dbReference type="PATRIC" id="fig|517011.3.peg.3061"/>
<evidence type="ECO:0000313" key="4">
    <source>
        <dbReference type="Proteomes" id="UP000051386"/>
    </source>
</evidence>
<keyword evidence="4" id="KW-1185">Reference proteome</keyword>
<dbReference type="InterPro" id="IPR000468">
    <property type="entry name" value="Barstar"/>
</dbReference>
<dbReference type="InterPro" id="IPR035905">
    <property type="entry name" value="Barstar-like_sf"/>
</dbReference>
<dbReference type="Pfam" id="PF01337">
    <property type="entry name" value="Barstar"/>
    <property type="match status" value="1"/>
</dbReference>
<sequence>MTHDAFGLGLHDLNNAGVYAIGEGDEAALAAAMRDAGLQVRRVDLEGVADKRTLLARLAAQLDFPTGFGGNWDALSDNLRDLSWLRADGGHALFLDRIDALRAQDTGSFDTLLDILDEASQYWAAQDVPMWAFLSSES</sequence>
<evidence type="ECO:0000313" key="3">
    <source>
        <dbReference type="EMBL" id="KRG71891.1"/>
    </source>
</evidence>
<dbReference type="AlphaFoldDB" id="A0A0R0D2Q1"/>
<dbReference type="EMBL" id="LDJK01000076">
    <property type="protein sequence ID" value="KRG71891.1"/>
    <property type="molecule type" value="Genomic_DNA"/>
</dbReference>
<evidence type="ECO:0000256" key="1">
    <source>
        <dbReference type="ARBA" id="ARBA00006845"/>
    </source>
</evidence>
<accession>A0A0R0D2Q1</accession>
<proteinExistence type="inferred from homology"/>
<protein>
    <submittedName>
        <fullName evidence="3">Barnase inhibitor</fullName>
    </submittedName>
</protein>
<feature type="domain" description="Barstar (barnase inhibitor)" evidence="2">
    <location>
        <begin position="39"/>
        <end position="134"/>
    </location>
</feature>
<name>A0A0R0D2Q1_9GAMM</name>
<dbReference type="CDD" id="cd05141">
    <property type="entry name" value="Barstar_evA4336-like"/>
    <property type="match status" value="1"/>
</dbReference>
<organism evidence="3 4">
    <name type="scientific">Stenotrophomonas chelatiphaga</name>
    <dbReference type="NCBI Taxonomy" id="517011"/>
    <lineage>
        <taxon>Bacteria</taxon>
        <taxon>Pseudomonadati</taxon>
        <taxon>Pseudomonadota</taxon>
        <taxon>Gammaproteobacteria</taxon>
        <taxon>Lysobacterales</taxon>
        <taxon>Lysobacteraceae</taxon>
        <taxon>Stenotrophomonas</taxon>
    </lineage>
</organism>
<evidence type="ECO:0000259" key="2">
    <source>
        <dbReference type="Pfam" id="PF01337"/>
    </source>
</evidence>
<dbReference type="Gene3D" id="3.30.370.10">
    <property type="entry name" value="Barstar-like"/>
    <property type="match status" value="1"/>
</dbReference>
<comment type="caution">
    <text evidence="3">The sequence shown here is derived from an EMBL/GenBank/DDBJ whole genome shotgun (WGS) entry which is preliminary data.</text>
</comment>
<reference evidence="3 4" key="1">
    <citation type="submission" date="2015-05" db="EMBL/GenBank/DDBJ databases">
        <title>Genome sequencing and analysis of members of genus Stenotrophomonas.</title>
        <authorList>
            <person name="Patil P.P."/>
            <person name="Midha S."/>
            <person name="Patil P.B."/>
        </authorList>
    </citation>
    <scope>NUCLEOTIDE SEQUENCE [LARGE SCALE GENOMIC DNA]</scope>
    <source>
        <strain evidence="3 4">DSM 21508</strain>
    </source>
</reference>
<dbReference type="Proteomes" id="UP000051386">
    <property type="component" value="Unassembled WGS sequence"/>
</dbReference>
<dbReference type="SUPFAM" id="SSF52038">
    <property type="entry name" value="Barstar-related"/>
    <property type="match status" value="1"/>
</dbReference>
<dbReference type="RefSeq" id="WP_057687178.1">
    <property type="nucleotide sequence ID" value="NZ_JANUEG010000018.1"/>
</dbReference>
<comment type="similarity">
    <text evidence="1">Belongs to the barstar family.</text>
</comment>